<evidence type="ECO:0008006" key="4">
    <source>
        <dbReference type="Google" id="ProtNLM"/>
    </source>
</evidence>
<dbReference type="RefSeq" id="WP_093182846.1">
    <property type="nucleotide sequence ID" value="NZ_FMYH01000003.1"/>
</dbReference>
<name>A0A1G6MVU1_9MICO</name>
<proteinExistence type="predicted"/>
<keyword evidence="1" id="KW-0472">Membrane</keyword>
<keyword evidence="3" id="KW-1185">Reference proteome</keyword>
<dbReference type="Proteomes" id="UP000199039">
    <property type="component" value="Unassembled WGS sequence"/>
</dbReference>
<dbReference type="Pfam" id="PF14107">
    <property type="entry name" value="DUF4280"/>
    <property type="match status" value="1"/>
</dbReference>
<dbReference type="OrthoDB" id="4825649at2"/>
<organism evidence="2 3">
    <name type="scientific">Sanguibacter gelidistatuariae</name>
    <dbReference type="NCBI Taxonomy" id="1814289"/>
    <lineage>
        <taxon>Bacteria</taxon>
        <taxon>Bacillati</taxon>
        <taxon>Actinomycetota</taxon>
        <taxon>Actinomycetes</taxon>
        <taxon>Micrococcales</taxon>
        <taxon>Sanguibacteraceae</taxon>
        <taxon>Sanguibacter</taxon>
    </lineage>
</organism>
<evidence type="ECO:0000313" key="3">
    <source>
        <dbReference type="Proteomes" id="UP000199039"/>
    </source>
</evidence>
<accession>A0A1G6MVU1</accession>
<sequence>MGQPSAITGGQLLCSFGMAPSALVVLPMNRVMIEKRAAANIMDMKPIINIPPFGMCMSMANPTVAAATAAALGVLVPMPCVPATVAPWAPGAPKTLIAKAPALTQGSTCMCAYGGVIQILMPGAVQTTAG</sequence>
<evidence type="ECO:0000256" key="1">
    <source>
        <dbReference type="SAM" id="Phobius"/>
    </source>
</evidence>
<dbReference type="InterPro" id="IPR025460">
    <property type="entry name" value="DUF4280"/>
</dbReference>
<protein>
    <recommendedName>
        <fullName evidence="4">DUF4280 domain-containing protein</fullName>
    </recommendedName>
</protein>
<keyword evidence="1" id="KW-1133">Transmembrane helix</keyword>
<keyword evidence="1" id="KW-0812">Transmembrane</keyword>
<dbReference type="STRING" id="1814289.SAMN05216410_1985"/>
<evidence type="ECO:0000313" key="2">
    <source>
        <dbReference type="EMBL" id="SDC59642.1"/>
    </source>
</evidence>
<reference evidence="2 3" key="1">
    <citation type="submission" date="2016-09" db="EMBL/GenBank/DDBJ databases">
        <authorList>
            <person name="Capua I."/>
            <person name="De Benedictis P."/>
            <person name="Joannis T."/>
            <person name="Lombin L.H."/>
            <person name="Cattoli G."/>
        </authorList>
    </citation>
    <scope>NUCLEOTIDE SEQUENCE [LARGE SCALE GENOMIC DNA]</scope>
    <source>
        <strain evidence="2 3">ISLP-3</strain>
    </source>
</reference>
<feature type="transmembrane region" description="Helical" evidence="1">
    <location>
        <begin position="6"/>
        <end position="26"/>
    </location>
</feature>
<gene>
    <name evidence="2" type="ORF">SAMN05216410_1985</name>
</gene>
<dbReference type="EMBL" id="FMYH01000003">
    <property type="protein sequence ID" value="SDC59642.1"/>
    <property type="molecule type" value="Genomic_DNA"/>
</dbReference>
<dbReference type="AlphaFoldDB" id="A0A1G6MVU1"/>